<organism evidence="2 3">
    <name type="scientific">Porphyromonas macacae</name>
    <dbReference type="NCBI Taxonomy" id="28115"/>
    <lineage>
        <taxon>Bacteria</taxon>
        <taxon>Pseudomonadati</taxon>
        <taxon>Bacteroidota</taxon>
        <taxon>Bacteroidia</taxon>
        <taxon>Bacteroidales</taxon>
        <taxon>Porphyromonadaceae</taxon>
        <taxon>Porphyromonas</taxon>
    </lineage>
</organism>
<dbReference type="AlphaFoldDB" id="A0A379E817"/>
<proteinExistence type="predicted"/>
<feature type="region of interest" description="Disordered" evidence="1">
    <location>
        <begin position="25"/>
        <end position="64"/>
    </location>
</feature>
<reference evidence="2 3" key="1">
    <citation type="submission" date="2018-06" db="EMBL/GenBank/DDBJ databases">
        <authorList>
            <consortium name="Pathogen Informatics"/>
            <person name="Doyle S."/>
        </authorList>
    </citation>
    <scope>NUCLEOTIDE SEQUENCE [LARGE SCALE GENOMIC DNA]</scope>
    <source>
        <strain evidence="2 3">NCTC11632</strain>
    </source>
</reference>
<dbReference type="RefSeq" id="WP_025004036.1">
    <property type="nucleotide sequence ID" value="NZ_UGTF01000002.1"/>
</dbReference>
<gene>
    <name evidence="2" type="ORF">NCTC11632_00651</name>
</gene>
<accession>A0A379E817</accession>
<evidence type="ECO:0000256" key="1">
    <source>
        <dbReference type="SAM" id="MobiDB-lite"/>
    </source>
</evidence>
<dbReference type="EMBL" id="UGTF01000002">
    <property type="protein sequence ID" value="SUB88580.1"/>
    <property type="molecule type" value="Genomic_DNA"/>
</dbReference>
<sequence length="64" mass="7083">MKKFELEPLNGDLGKKILAKEEFMGGKSSASQTLTRKDLTKESTFDTDSGSHMEGMVEPPVEIH</sequence>
<evidence type="ECO:0000313" key="3">
    <source>
        <dbReference type="Proteomes" id="UP000254156"/>
    </source>
</evidence>
<feature type="compositionally biased region" description="Basic and acidic residues" evidence="1">
    <location>
        <begin position="35"/>
        <end position="44"/>
    </location>
</feature>
<protein>
    <submittedName>
        <fullName evidence="2">Uncharacterized protein</fullName>
    </submittedName>
</protein>
<dbReference type="Proteomes" id="UP000254156">
    <property type="component" value="Unassembled WGS sequence"/>
</dbReference>
<name>A0A379E817_9PORP</name>
<evidence type="ECO:0000313" key="2">
    <source>
        <dbReference type="EMBL" id="SUB88580.1"/>
    </source>
</evidence>